<dbReference type="EMBL" id="FQYI01000003">
    <property type="protein sequence ID" value="SHI64536.1"/>
    <property type="molecule type" value="Genomic_DNA"/>
</dbReference>
<evidence type="ECO:0000313" key="3">
    <source>
        <dbReference type="Proteomes" id="UP000184335"/>
    </source>
</evidence>
<accession>A0A1M6CU94</accession>
<dbReference type="GO" id="GO:0046872">
    <property type="term" value="F:metal ion binding"/>
    <property type="evidence" value="ECO:0007669"/>
    <property type="project" value="InterPro"/>
</dbReference>
<dbReference type="InterPro" id="IPR023696">
    <property type="entry name" value="Ureohydrolase_dom_sf"/>
</dbReference>
<keyword evidence="3" id="KW-1185">Reference proteome</keyword>
<dbReference type="InterPro" id="IPR006035">
    <property type="entry name" value="Ureohydrolase"/>
</dbReference>
<dbReference type="Proteomes" id="UP000184335">
    <property type="component" value="Unassembled WGS sequence"/>
</dbReference>
<name>A0A1M6CU94_9FLAO</name>
<evidence type="ECO:0000313" key="2">
    <source>
        <dbReference type="EMBL" id="SHI64536.1"/>
    </source>
</evidence>
<sequence length="357" mass="39990">MNFSDVLIPASGISAEQWQLGYRISKELHPGGVALIFASDFRGAGLGGGLCNFSTVRENLYRLSCADFEIPISDLGDLRTGQSSEDTHYILQEVLLTCIRQKALPVIVGGSEDLSYPLCKAVCSIREETSYTHISSKVSLKAEDGMLSSGNFFHRILGGKEFSLKNVHLLGLQSYLNDWESVALLADIGVDAVRLSEMAGSPERCEPYFRRADLVTISCDAVESFCGEFSIHPQVNGLGRREVCAYMKEAGLSENLKAAGVFNFNFFSENTLNHQLLAQMIWHLIEGINIRRTHPQEKNFETYYVLAGDNEYAFHKEVFSGLWYFGNSRDEGQWLPCSRMDFEDAKRGFIKPKFLEK</sequence>
<evidence type="ECO:0000313" key="4">
    <source>
        <dbReference type="Proteomes" id="UP000593605"/>
    </source>
</evidence>
<protein>
    <submittedName>
        <fullName evidence="2">Arginase family enzyme</fullName>
    </submittedName>
    <submittedName>
        <fullName evidence="1">Arginase family protein</fullName>
    </submittedName>
</protein>
<dbReference type="AlphaFoldDB" id="A0A1M6CU94"/>
<dbReference type="EMBL" id="CP063145">
    <property type="protein sequence ID" value="QOR73443.1"/>
    <property type="molecule type" value="Genomic_DNA"/>
</dbReference>
<dbReference type="RefSeq" id="WP_073178666.1">
    <property type="nucleotide sequence ID" value="NZ_CP063145.1"/>
</dbReference>
<proteinExistence type="predicted"/>
<gene>
    <name evidence="1" type="ORF">IMZ16_07885</name>
    <name evidence="2" type="ORF">SAMN05443429_1036</name>
</gene>
<dbReference type="Gene3D" id="3.40.800.10">
    <property type="entry name" value="Ureohydrolase domain"/>
    <property type="match status" value="1"/>
</dbReference>
<dbReference type="STRING" id="1118202.SAMN05443429_1036"/>
<dbReference type="OrthoDB" id="931936at2"/>
<organism evidence="2 3">
    <name type="scientific">Cruoricaptor ignavus</name>
    <dbReference type="NCBI Taxonomy" id="1118202"/>
    <lineage>
        <taxon>Bacteria</taxon>
        <taxon>Pseudomonadati</taxon>
        <taxon>Bacteroidota</taxon>
        <taxon>Flavobacteriia</taxon>
        <taxon>Flavobacteriales</taxon>
        <taxon>Weeksellaceae</taxon>
        <taxon>Cruoricaptor</taxon>
    </lineage>
</organism>
<reference evidence="2 3" key="1">
    <citation type="submission" date="2016-11" db="EMBL/GenBank/DDBJ databases">
        <authorList>
            <person name="Jaros S."/>
            <person name="Januszkiewicz K."/>
            <person name="Wedrychowicz H."/>
        </authorList>
    </citation>
    <scope>NUCLEOTIDE SEQUENCE [LARGE SCALE GENOMIC DNA]</scope>
    <source>
        <strain evidence="2 3">DSM 25479</strain>
    </source>
</reference>
<dbReference type="KEGG" id="civ:IMZ16_07885"/>
<dbReference type="GO" id="GO:0016813">
    <property type="term" value="F:hydrolase activity, acting on carbon-nitrogen (but not peptide) bonds, in linear amidines"/>
    <property type="evidence" value="ECO:0007669"/>
    <property type="project" value="UniProtKB-ARBA"/>
</dbReference>
<dbReference type="SUPFAM" id="SSF52768">
    <property type="entry name" value="Arginase/deacetylase"/>
    <property type="match status" value="1"/>
</dbReference>
<dbReference type="Proteomes" id="UP000593605">
    <property type="component" value="Chromosome"/>
</dbReference>
<reference evidence="1 4" key="2">
    <citation type="submission" date="2020-10" db="EMBL/GenBank/DDBJ databases">
        <title>Complete genome of Cruoricapor ignavus strain M1214 isolated from the blood culture of a febrile patient.</title>
        <authorList>
            <person name="Guglielmino C.J.D."/>
        </authorList>
    </citation>
    <scope>NUCLEOTIDE SEQUENCE [LARGE SCALE GENOMIC DNA]</scope>
    <source>
        <strain evidence="1 4">M1214</strain>
    </source>
</reference>
<dbReference type="Pfam" id="PF00491">
    <property type="entry name" value="Arginase"/>
    <property type="match status" value="1"/>
</dbReference>
<evidence type="ECO:0000313" key="1">
    <source>
        <dbReference type="EMBL" id="QOR73443.1"/>
    </source>
</evidence>